<proteinExistence type="predicted"/>
<dbReference type="EMBL" id="GGEC01077827">
    <property type="protein sequence ID" value="MBX58311.1"/>
    <property type="molecule type" value="Transcribed_RNA"/>
</dbReference>
<sequence length="36" mass="4043">MLGVGCNILTTRLVKIMQFLQCCPICNHFPLSSTIF</sequence>
<dbReference type="AlphaFoldDB" id="A0A2P2PUC4"/>
<accession>A0A2P2PUC4</accession>
<reference evidence="1" key="1">
    <citation type="submission" date="2018-02" db="EMBL/GenBank/DDBJ databases">
        <title>Rhizophora mucronata_Transcriptome.</title>
        <authorList>
            <person name="Meera S.P."/>
            <person name="Sreeshan A."/>
            <person name="Augustine A."/>
        </authorList>
    </citation>
    <scope>NUCLEOTIDE SEQUENCE</scope>
    <source>
        <tissue evidence="1">Leaf</tissue>
    </source>
</reference>
<organism evidence="1">
    <name type="scientific">Rhizophora mucronata</name>
    <name type="common">Asiatic mangrove</name>
    <dbReference type="NCBI Taxonomy" id="61149"/>
    <lineage>
        <taxon>Eukaryota</taxon>
        <taxon>Viridiplantae</taxon>
        <taxon>Streptophyta</taxon>
        <taxon>Embryophyta</taxon>
        <taxon>Tracheophyta</taxon>
        <taxon>Spermatophyta</taxon>
        <taxon>Magnoliopsida</taxon>
        <taxon>eudicotyledons</taxon>
        <taxon>Gunneridae</taxon>
        <taxon>Pentapetalae</taxon>
        <taxon>rosids</taxon>
        <taxon>fabids</taxon>
        <taxon>Malpighiales</taxon>
        <taxon>Rhizophoraceae</taxon>
        <taxon>Rhizophora</taxon>
    </lineage>
</organism>
<name>A0A2P2PUC4_RHIMU</name>
<evidence type="ECO:0000313" key="1">
    <source>
        <dbReference type="EMBL" id="MBX58311.1"/>
    </source>
</evidence>
<protein>
    <submittedName>
        <fullName evidence="1">Uncharacterized protein</fullName>
    </submittedName>
</protein>